<dbReference type="InterPro" id="IPR050179">
    <property type="entry name" value="Trans_hexapeptide_repeat"/>
</dbReference>
<dbReference type="KEGG" id="pko:PKOR_00780"/>
<protein>
    <submittedName>
        <fullName evidence="5">Acetyltransferase</fullName>
    </submittedName>
</protein>
<dbReference type="RefSeq" id="WP_046308648.1">
    <property type="nucleotide sequence ID" value="NZ_CBCSCY010000044.1"/>
</dbReference>
<organism evidence="5 6">
    <name type="scientific">Pontibacter korlensis</name>
    <dbReference type="NCBI Taxonomy" id="400092"/>
    <lineage>
        <taxon>Bacteria</taxon>
        <taxon>Pseudomonadati</taxon>
        <taxon>Bacteroidota</taxon>
        <taxon>Cytophagia</taxon>
        <taxon>Cytophagales</taxon>
        <taxon>Hymenobacteraceae</taxon>
        <taxon>Pontibacter</taxon>
    </lineage>
</organism>
<feature type="binding site" evidence="3">
    <location>
        <position position="61"/>
    </location>
    <ligand>
        <name>substrate</name>
    </ligand>
</feature>
<reference evidence="5 6" key="1">
    <citation type="journal article" date="2015" name="Sci. Rep.">
        <title>Unraveling adaptation of Pontibacter korlensis to radiation and infertility in desert through complete genome and comparative transcriptomic analysis.</title>
        <authorList>
            <person name="Dai J."/>
            <person name="Dai W."/>
            <person name="Qiu C."/>
            <person name="Yang Z."/>
            <person name="Zhang Y."/>
            <person name="Zhou M."/>
            <person name="Zhang L."/>
            <person name="Fang C."/>
            <person name="Gao Q."/>
            <person name="Yang Q."/>
            <person name="Li X."/>
            <person name="Wang Z."/>
            <person name="Wang Z."/>
            <person name="Jia Z."/>
            <person name="Chen X."/>
        </authorList>
    </citation>
    <scope>NUCLEOTIDE SEQUENCE [LARGE SCALE GENOMIC DNA]</scope>
    <source>
        <strain evidence="5 6">X14-1T</strain>
    </source>
</reference>
<dbReference type="Gene3D" id="2.160.10.10">
    <property type="entry name" value="Hexapeptide repeat proteins"/>
    <property type="match status" value="1"/>
</dbReference>
<dbReference type="InterPro" id="IPR011004">
    <property type="entry name" value="Trimer_LpxA-like_sf"/>
</dbReference>
<feature type="site" description="Increases basicity of active site His" evidence="2">
    <location>
        <position position="126"/>
    </location>
</feature>
<evidence type="ECO:0000313" key="5">
    <source>
        <dbReference type="EMBL" id="AKD01943.1"/>
    </source>
</evidence>
<comment type="similarity">
    <text evidence="1">Belongs to the transferase hexapeptide repeat family.</text>
</comment>
<feature type="active site" description="Proton acceptor" evidence="2">
    <location>
        <position position="125"/>
    </location>
</feature>
<dbReference type="InterPro" id="IPR001451">
    <property type="entry name" value="Hexapep"/>
</dbReference>
<feature type="binding site" evidence="3">
    <location>
        <position position="134"/>
    </location>
    <ligand>
        <name>acetyl-CoA</name>
        <dbReference type="ChEBI" id="CHEBI:57288"/>
    </ligand>
</feature>
<dbReference type="SUPFAM" id="SSF51161">
    <property type="entry name" value="Trimeric LpxA-like enzymes"/>
    <property type="match status" value="1"/>
</dbReference>
<evidence type="ECO:0000259" key="4">
    <source>
        <dbReference type="Pfam" id="PF17836"/>
    </source>
</evidence>
<evidence type="ECO:0000256" key="1">
    <source>
        <dbReference type="ARBA" id="ARBA00007274"/>
    </source>
</evidence>
<feature type="domain" description="PglD N-terminal" evidence="4">
    <location>
        <begin position="2"/>
        <end position="73"/>
    </location>
</feature>
<keyword evidence="6" id="KW-1185">Reference proteome</keyword>
<dbReference type="AlphaFoldDB" id="A0A0E3ZBD6"/>
<sequence length="198" mass="20282">MYLYGASGHAKVIIDILGSIGVSVAGLFDDNPDLKELAGIKVLGAFSSKQNLDEELIISIGNNSIRAKIAEQLNVKYGQAIAKTAILSPTASVGEGTVVMQGAILQADVLVGKHAIINTGAKVDHDCRVGDFAHLSPGAVLCGNVSVGEGTWIGAGAVVIPGIKIGKWCKIGAGAVVIRDIPNNAVAVGNPGKIIKYC</sequence>
<dbReference type="HOGENOM" id="CLU_081811_2_0_10"/>
<keyword evidence="5" id="KW-0808">Transferase</keyword>
<dbReference type="GO" id="GO:0016740">
    <property type="term" value="F:transferase activity"/>
    <property type="evidence" value="ECO:0007669"/>
    <property type="project" value="UniProtKB-KW"/>
</dbReference>
<dbReference type="NCBIfam" id="TIGR03570">
    <property type="entry name" value="NeuD_NnaD"/>
    <property type="match status" value="1"/>
</dbReference>
<dbReference type="Pfam" id="PF17836">
    <property type="entry name" value="PglD_N"/>
    <property type="match status" value="1"/>
</dbReference>
<dbReference type="EMBL" id="CP009621">
    <property type="protein sequence ID" value="AKD01943.1"/>
    <property type="molecule type" value="Genomic_DNA"/>
</dbReference>
<dbReference type="PANTHER" id="PTHR43300">
    <property type="entry name" value="ACETYLTRANSFERASE"/>
    <property type="match status" value="1"/>
</dbReference>
<dbReference type="PANTHER" id="PTHR43300:SF7">
    <property type="entry name" value="UDP-N-ACETYLBACILLOSAMINE N-ACETYLTRANSFERASE"/>
    <property type="match status" value="1"/>
</dbReference>
<dbReference type="InterPro" id="IPR041561">
    <property type="entry name" value="PglD_N"/>
</dbReference>
<evidence type="ECO:0000313" key="6">
    <source>
        <dbReference type="Proteomes" id="UP000033109"/>
    </source>
</evidence>
<name>A0A0E3ZBD6_9BACT</name>
<dbReference type="InterPro" id="IPR020019">
    <property type="entry name" value="AcTrfase_PglD-like"/>
</dbReference>
<evidence type="ECO:0000256" key="3">
    <source>
        <dbReference type="PIRSR" id="PIRSR620019-2"/>
    </source>
</evidence>
<dbReference type="STRING" id="400092.PKOR_00780"/>
<dbReference type="PATRIC" id="fig|400092.3.peg.181"/>
<dbReference type="Proteomes" id="UP000033109">
    <property type="component" value="Chromosome"/>
</dbReference>
<feature type="binding site" evidence="3">
    <location>
        <begin position="7"/>
        <end position="9"/>
    </location>
    <ligand>
        <name>substrate</name>
    </ligand>
</feature>
<dbReference type="Pfam" id="PF00132">
    <property type="entry name" value="Hexapep"/>
    <property type="match status" value="1"/>
</dbReference>
<proteinExistence type="inferred from homology"/>
<dbReference type="Gene3D" id="3.40.50.20">
    <property type="match status" value="1"/>
</dbReference>
<evidence type="ECO:0000256" key="2">
    <source>
        <dbReference type="PIRSR" id="PIRSR620019-1"/>
    </source>
</evidence>
<accession>A0A0E3ZBD6</accession>
<gene>
    <name evidence="5" type="ORF">PKOR_00780</name>
</gene>
<dbReference type="OrthoDB" id="708224at2"/>
<dbReference type="CDD" id="cd03360">
    <property type="entry name" value="LbH_AT_putative"/>
    <property type="match status" value="1"/>
</dbReference>